<dbReference type="SUPFAM" id="SSF52540">
    <property type="entry name" value="P-loop containing nucleoside triphosphate hydrolases"/>
    <property type="match status" value="1"/>
</dbReference>
<dbReference type="CDD" id="cd01127">
    <property type="entry name" value="TrwB_TraG_TraD_VirD4"/>
    <property type="match status" value="2"/>
</dbReference>
<evidence type="ECO:0000256" key="1">
    <source>
        <dbReference type="SAM" id="MobiDB-lite"/>
    </source>
</evidence>
<feature type="region of interest" description="Disordered" evidence="1">
    <location>
        <begin position="408"/>
        <end position="462"/>
    </location>
</feature>
<evidence type="ECO:0000313" key="2">
    <source>
        <dbReference type="EMBL" id="GAA5141805.1"/>
    </source>
</evidence>
<proteinExistence type="predicted"/>
<dbReference type="InterPro" id="IPR027417">
    <property type="entry name" value="P-loop_NTPase"/>
</dbReference>
<comment type="caution">
    <text evidence="2">The sequence shown here is derived from an EMBL/GenBank/DDBJ whole genome shotgun (WGS) entry which is preliminary data.</text>
</comment>
<gene>
    <name evidence="2" type="ORF">GCM10023320_81320</name>
</gene>
<feature type="compositionally biased region" description="Low complexity" evidence="1">
    <location>
        <begin position="453"/>
        <end position="462"/>
    </location>
</feature>
<name>A0ABP9P777_9PSEU</name>
<evidence type="ECO:0000313" key="3">
    <source>
        <dbReference type="Proteomes" id="UP001500804"/>
    </source>
</evidence>
<feature type="compositionally biased region" description="Pro residues" evidence="1">
    <location>
        <begin position="409"/>
        <end position="418"/>
    </location>
</feature>
<keyword evidence="3" id="KW-1185">Reference proteome</keyword>
<dbReference type="EMBL" id="BAABJO010000055">
    <property type="protein sequence ID" value="GAA5141805.1"/>
    <property type="molecule type" value="Genomic_DNA"/>
</dbReference>
<protein>
    <recommendedName>
        <fullName evidence="4">Type IV secretion system coupling TraD/TrwB family protein</fullName>
    </recommendedName>
</protein>
<dbReference type="PANTHER" id="PTHR30121:SF11">
    <property type="entry name" value="AAA+ ATPASE DOMAIN-CONTAINING PROTEIN"/>
    <property type="match status" value="1"/>
</dbReference>
<sequence>MDELSAGGAAEQLTEWAGWAATTAGAAAAVIATVSAGHRWRMGRQQARCHANARLVTILPPPRVDPDGAVALWANLLGLLRPRWARLWHGQPHLGFDYLSSQHGIQIRIWVPGPIPPGLIEQAITAAWPGARTTTAPAPPHRSPTPRRLFPLPQQPARSVQPGQLVVAGGELRLARGDALPIGHDPRRPDPIRALLAAPGPLGPGEYAGVQILARPITGRRLTTRTHGPTGGVFGVAGPLVRGLLGTAVMLLREVLDIATPAAGDRRTTITGSASRSVQVGPRERLVASAEHRAAAAKTRGGAYATLVRYATTTPLPEHDGTAAGLAQAQARARAVLRGRAHALASAFAGFSDHNHYRRHRLRHPLHTMRARRLGRGDVLSVAELAAIAHLPTDEHIPGLRRAGAAAIAPPPQIPHPGPGVKLLGDSDATPLTSITSNPGRNQADRPGSPSPGAAGQRRGRAVGLAVADARHHLHVIGPTGSGKSSLLAQLVLDDAHAGRGVLVIDPKGDLINDITHHLPAEAWRAGRVVVLDPDANRPPPCLNPLASHPAAEAALRTRWAGDPLVENIVSVFARLWAATWGPRTEDLLRVALLTLRASPETPTLAQVPALLTDPTARYRASRHLRDPLLRGFWHTYNQLSDPARTTITAPLLNKLRAVLLRPFAHHLLAGDQPGGRSDGRSTVSLTHVLDRGGILLARLPKGRLGDDTTRLIGSLILAQAWQATTARAHQPAFTRADASLVLDECQNFLNLPYTIEEMLAEARGFHVSITLANQHLAQLPRPLRDGIATNARNKIIFSVSPDDARDLARHTRPELSEHDLANLDGFHAAARLIVNGATTPAFTLTTRPLPHHTQPRHGPAA</sequence>
<dbReference type="PANTHER" id="PTHR30121">
    <property type="entry name" value="UNCHARACTERIZED PROTEIN YJGR-RELATED"/>
    <property type="match status" value="1"/>
</dbReference>
<evidence type="ECO:0008006" key="4">
    <source>
        <dbReference type="Google" id="ProtNLM"/>
    </source>
</evidence>
<accession>A0ABP9P777</accession>
<dbReference type="Gene3D" id="3.40.50.300">
    <property type="entry name" value="P-loop containing nucleotide triphosphate hydrolases"/>
    <property type="match status" value="2"/>
</dbReference>
<dbReference type="InterPro" id="IPR051162">
    <property type="entry name" value="T4SS_component"/>
</dbReference>
<reference evidence="3" key="1">
    <citation type="journal article" date="2019" name="Int. J. Syst. Evol. Microbiol.">
        <title>The Global Catalogue of Microorganisms (GCM) 10K type strain sequencing project: providing services to taxonomists for standard genome sequencing and annotation.</title>
        <authorList>
            <consortium name="The Broad Institute Genomics Platform"/>
            <consortium name="The Broad Institute Genome Sequencing Center for Infectious Disease"/>
            <person name="Wu L."/>
            <person name="Ma J."/>
        </authorList>
    </citation>
    <scope>NUCLEOTIDE SEQUENCE [LARGE SCALE GENOMIC DNA]</scope>
    <source>
        <strain evidence="3">JCM 18302</strain>
    </source>
</reference>
<organism evidence="2 3">
    <name type="scientific">Pseudonocardia adelaidensis</name>
    <dbReference type="NCBI Taxonomy" id="648754"/>
    <lineage>
        <taxon>Bacteria</taxon>
        <taxon>Bacillati</taxon>
        <taxon>Actinomycetota</taxon>
        <taxon>Actinomycetes</taxon>
        <taxon>Pseudonocardiales</taxon>
        <taxon>Pseudonocardiaceae</taxon>
        <taxon>Pseudonocardia</taxon>
    </lineage>
</organism>
<feature type="compositionally biased region" description="Polar residues" evidence="1">
    <location>
        <begin position="430"/>
        <end position="441"/>
    </location>
</feature>
<dbReference type="Proteomes" id="UP001500804">
    <property type="component" value="Unassembled WGS sequence"/>
</dbReference>